<dbReference type="Pfam" id="PF07238">
    <property type="entry name" value="PilZ"/>
    <property type="match status" value="1"/>
</dbReference>
<gene>
    <name evidence="2" type="ORF">FN924_07470</name>
</gene>
<dbReference type="Gene3D" id="2.40.10.220">
    <property type="entry name" value="predicted glycosyltransferase like domains"/>
    <property type="match status" value="1"/>
</dbReference>
<evidence type="ECO:0000313" key="3">
    <source>
        <dbReference type="Proteomes" id="UP000315215"/>
    </source>
</evidence>
<dbReference type="AlphaFoldDB" id="A0A516KF64"/>
<dbReference type="RefSeq" id="WP_143893190.1">
    <property type="nucleotide sequence ID" value="NZ_CP041666.1"/>
</dbReference>
<protein>
    <submittedName>
        <fullName evidence="2">PilZ domain-containing protein</fullName>
    </submittedName>
</protein>
<dbReference type="EMBL" id="CP041666">
    <property type="protein sequence ID" value="QDP40020.1"/>
    <property type="molecule type" value="Genomic_DNA"/>
</dbReference>
<organism evidence="2 3">
    <name type="scientific">Radiobacillus deserti</name>
    <dbReference type="NCBI Taxonomy" id="2594883"/>
    <lineage>
        <taxon>Bacteria</taxon>
        <taxon>Bacillati</taxon>
        <taxon>Bacillota</taxon>
        <taxon>Bacilli</taxon>
        <taxon>Bacillales</taxon>
        <taxon>Bacillaceae</taxon>
        <taxon>Radiobacillus</taxon>
    </lineage>
</organism>
<reference evidence="2 3" key="1">
    <citation type="submission" date="2019-07" db="EMBL/GenBank/DDBJ databases">
        <authorList>
            <person name="Li J."/>
        </authorList>
    </citation>
    <scope>NUCLEOTIDE SEQUENCE [LARGE SCALE GENOMIC DNA]</scope>
    <source>
        <strain evidence="2 3">TKL69</strain>
    </source>
</reference>
<evidence type="ECO:0000313" key="2">
    <source>
        <dbReference type="EMBL" id="QDP40020.1"/>
    </source>
</evidence>
<sequence length="122" mass="14130">MYFKRNEPYRFSFEQPIPASFKTLPTESTPSTTYPVLLLDVSLSGVRMECSIEVPIEKNKPYILEFTLLDQHCVTTGEIVWIKELSNHYHCGMKLDTDEEVQDQITSQLKQVVKNQRLSSTE</sequence>
<dbReference type="InterPro" id="IPR009875">
    <property type="entry name" value="PilZ_domain"/>
</dbReference>
<dbReference type="KEGG" id="aqt:FN924_07470"/>
<name>A0A516KF64_9BACI</name>
<evidence type="ECO:0000259" key="1">
    <source>
        <dbReference type="Pfam" id="PF07238"/>
    </source>
</evidence>
<keyword evidence="3" id="KW-1185">Reference proteome</keyword>
<dbReference type="SUPFAM" id="SSF141371">
    <property type="entry name" value="PilZ domain-like"/>
    <property type="match status" value="1"/>
</dbReference>
<dbReference type="OrthoDB" id="2354159at2"/>
<dbReference type="Proteomes" id="UP000315215">
    <property type="component" value="Chromosome"/>
</dbReference>
<dbReference type="GO" id="GO:0035438">
    <property type="term" value="F:cyclic-di-GMP binding"/>
    <property type="evidence" value="ECO:0007669"/>
    <property type="project" value="InterPro"/>
</dbReference>
<feature type="domain" description="PilZ" evidence="1">
    <location>
        <begin position="29"/>
        <end position="107"/>
    </location>
</feature>
<proteinExistence type="predicted"/>
<accession>A0A516KF64</accession>